<evidence type="ECO:0000256" key="6">
    <source>
        <dbReference type="ARBA" id="ARBA00037986"/>
    </source>
</evidence>
<keyword evidence="3" id="KW-0119">Carbohydrate metabolism</keyword>
<evidence type="ECO:0000256" key="4">
    <source>
        <dbReference type="ARBA" id="ARBA00023295"/>
    </source>
</evidence>
<dbReference type="OrthoDB" id="2151161at2759"/>
<dbReference type="AlphaFoldDB" id="A0A177ACV7"/>
<dbReference type="Proteomes" id="UP000077154">
    <property type="component" value="Unassembled WGS sequence"/>
</dbReference>
<dbReference type="RefSeq" id="XP_024324556.1">
    <property type="nucleotide sequence ID" value="XM_024468127.1"/>
</dbReference>
<dbReference type="InterPro" id="IPR015943">
    <property type="entry name" value="WD40/YVTN_repeat-like_dom_sf"/>
</dbReference>
<keyword evidence="5" id="KW-0624">Polysaccharide degradation</keyword>
<gene>
    <name evidence="8" type="ORF">VC83_04496</name>
</gene>
<sequence length="268" mass="28560">MRLLVPFSALVSTAFAAYKWDNIKIGGGGGFTPGIVFSPKTKGLAYARTDIGGLYRLNSDDSWTPLSWILPMTQPGTTGESAHWDPNNGATLKSTDKGSTWVKTALPFKLGGNQPGRGMGEPLAVDPNDNKIVYFGAPTENGLYKMGTFREDPTDTSGYQSDIVGITSVVFDTTSATLNGATSTIYVATADVTTSVYVSTDAGATWKAVAGQPTGRFPHRVKLSVSEKLLYFTYSNVAGPYDAGDGTVYKYSLSTGAWTNHARVASYE</sequence>
<keyword evidence="1 7" id="KW-0732">Signal</keyword>
<keyword evidence="2" id="KW-0378">Hydrolase</keyword>
<dbReference type="GO" id="GO:0016798">
    <property type="term" value="F:hydrolase activity, acting on glycosyl bonds"/>
    <property type="evidence" value="ECO:0007669"/>
    <property type="project" value="UniProtKB-KW"/>
</dbReference>
<dbReference type="GO" id="GO:0010411">
    <property type="term" value="P:xyloglucan metabolic process"/>
    <property type="evidence" value="ECO:0007669"/>
    <property type="project" value="TreeGrafter"/>
</dbReference>
<dbReference type="InterPro" id="IPR052025">
    <property type="entry name" value="Xyloglucanase_GH74"/>
</dbReference>
<organism evidence="8">
    <name type="scientific">Pseudogymnoascus destructans</name>
    <dbReference type="NCBI Taxonomy" id="655981"/>
    <lineage>
        <taxon>Eukaryota</taxon>
        <taxon>Fungi</taxon>
        <taxon>Dikarya</taxon>
        <taxon>Ascomycota</taxon>
        <taxon>Pezizomycotina</taxon>
        <taxon>Leotiomycetes</taxon>
        <taxon>Thelebolales</taxon>
        <taxon>Thelebolaceae</taxon>
        <taxon>Pseudogymnoascus</taxon>
    </lineage>
</organism>
<protein>
    <recommendedName>
        <fullName evidence="9">Glycoside hydrolase family 74 protein</fullName>
    </recommendedName>
</protein>
<evidence type="ECO:0000256" key="1">
    <source>
        <dbReference type="ARBA" id="ARBA00022729"/>
    </source>
</evidence>
<comment type="similarity">
    <text evidence="6">Belongs to the glycosyl hydrolase 74 family.</text>
</comment>
<name>A0A177ACV7_9PEZI</name>
<accession>A0A177ACV7</accession>
<feature type="chain" id="PRO_5008056453" description="Glycoside hydrolase family 74 protein" evidence="7">
    <location>
        <begin position="17"/>
        <end position="268"/>
    </location>
</feature>
<dbReference type="eggNOG" id="ENOG502QR03">
    <property type="taxonomic scope" value="Eukaryota"/>
</dbReference>
<evidence type="ECO:0000256" key="3">
    <source>
        <dbReference type="ARBA" id="ARBA00023277"/>
    </source>
</evidence>
<evidence type="ECO:0000313" key="8">
    <source>
        <dbReference type="EMBL" id="OAF59272.1"/>
    </source>
</evidence>
<dbReference type="VEuPathDB" id="FungiDB:GMDG_05716"/>
<dbReference type="EMBL" id="KV441394">
    <property type="protein sequence ID" value="OAF59272.1"/>
    <property type="molecule type" value="Genomic_DNA"/>
</dbReference>
<dbReference type="PANTHER" id="PTHR43739">
    <property type="entry name" value="XYLOGLUCANASE (EUROFUNG)"/>
    <property type="match status" value="1"/>
</dbReference>
<evidence type="ECO:0000256" key="2">
    <source>
        <dbReference type="ARBA" id="ARBA00022801"/>
    </source>
</evidence>
<dbReference type="GO" id="GO:0000272">
    <property type="term" value="P:polysaccharide catabolic process"/>
    <property type="evidence" value="ECO:0007669"/>
    <property type="project" value="UniProtKB-KW"/>
</dbReference>
<dbReference type="GeneID" id="36287567"/>
<feature type="signal peptide" evidence="7">
    <location>
        <begin position="1"/>
        <end position="16"/>
    </location>
</feature>
<evidence type="ECO:0000256" key="7">
    <source>
        <dbReference type="SAM" id="SignalP"/>
    </source>
</evidence>
<reference evidence="8" key="1">
    <citation type="submission" date="2016-03" db="EMBL/GenBank/DDBJ databases">
        <title>Updated assembly of Pseudogymnoascus destructans, the fungus causing white-nose syndrome of bats.</title>
        <authorList>
            <person name="Palmer J.M."/>
            <person name="Drees K.P."/>
            <person name="Foster J.T."/>
            <person name="Lindner D.L."/>
        </authorList>
    </citation>
    <scope>NUCLEOTIDE SEQUENCE [LARGE SCALE GENOMIC DNA]</scope>
    <source>
        <strain evidence="8">20631-21</strain>
    </source>
</reference>
<dbReference type="PANTHER" id="PTHR43739:SF2">
    <property type="entry name" value="OLIGOXYLOGLUCAN-REDUCING END-SPECIFIC XYLOGLUCANASE-RELATED"/>
    <property type="match status" value="1"/>
</dbReference>
<evidence type="ECO:0000256" key="5">
    <source>
        <dbReference type="ARBA" id="ARBA00023326"/>
    </source>
</evidence>
<proteinExistence type="inferred from homology"/>
<evidence type="ECO:0008006" key="9">
    <source>
        <dbReference type="Google" id="ProtNLM"/>
    </source>
</evidence>
<keyword evidence="4" id="KW-0326">Glycosidase</keyword>
<dbReference type="SUPFAM" id="SSF110296">
    <property type="entry name" value="Oligoxyloglucan reducing end-specific cellobiohydrolase"/>
    <property type="match status" value="1"/>
</dbReference>
<dbReference type="Gene3D" id="2.130.10.10">
    <property type="entry name" value="YVTN repeat-like/Quinoprotein amine dehydrogenase"/>
    <property type="match status" value="1"/>
</dbReference>